<evidence type="ECO:0000256" key="3">
    <source>
        <dbReference type="ARBA" id="ARBA00012362"/>
    </source>
</evidence>
<keyword evidence="11" id="KW-1185">Reference proteome</keyword>
<dbReference type="RefSeq" id="WP_275111359.1">
    <property type="nucleotide sequence ID" value="NZ_JAKJSC010000007.1"/>
</dbReference>
<evidence type="ECO:0000256" key="5">
    <source>
        <dbReference type="ARBA" id="ARBA00022793"/>
    </source>
</evidence>
<dbReference type="InterPro" id="IPR045186">
    <property type="entry name" value="Indole-3-glycerol_P_synth"/>
</dbReference>
<name>A0ABT5VZM3_9BACT</name>
<dbReference type="Gene3D" id="3.20.20.70">
    <property type="entry name" value="Aldolase class I"/>
    <property type="match status" value="1"/>
</dbReference>
<accession>A0ABT5VZM3</accession>
<dbReference type="InterPro" id="IPR013798">
    <property type="entry name" value="Indole-3-glycerol_P_synth_dom"/>
</dbReference>
<organism evidence="10 11">
    <name type="scientific">Paralabilibaculum antarcticum</name>
    <dbReference type="NCBI Taxonomy" id="2912572"/>
    <lineage>
        <taxon>Bacteria</taxon>
        <taxon>Pseudomonadati</taxon>
        <taxon>Bacteroidota</taxon>
        <taxon>Bacteroidia</taxon>
        <taxon>Marinilabiliales</taxon>
        <taxon>Marinifilaceae</taxon>
        <taxon>Paralabilibaculum</taxon>
    </lineage>
</organism>
<dbReference type="NCBIfam" id="NF001377">
    <property type="entry name" value="PRK00278.2-4"/>
    <property type="match status" value="1"/>
</dbReference>
<dbReference type="SUPFAM" id="SSF51366">
    <property type="entry name" value="Ribulose-phoshate binding barrel"/>
    <property type="match status" value="1"/>
</dbReference>
<evidence type="ECO:0000256" key="1">
    <source>
        <dbReference type="ARBA" id="ARBA00001633"/>
    </source>
</evidence>
<dbReference type="InterPro" id="IPR013785">
    <property type="entry name" value="Aldolase_TIM"/>
</dbReference>
<protein>
    <recommendedName>
        <fullName evidence="3">indole-3-glycerol-phosphate synthase</fullName>
        <ecNumber evidence="3">4.1.1.48</ecNumber>
    </recommendedName>
</protein>
<dbReference type="Proteomes" id="UP001528920">
    <property type="component" value="Unassembled WGS sequence"/>
</dbReference>
<dbReference type="CDD" id="cd00331">
    <property type="entry name" value="IGPS"/>
    <property type="match status" value="1"/>
</dbReference>
<keyword evidence="7" id="KW-0057">Aromatic amino acid biosynthesis</keyword>
<evidence type="ECO:0000256" key="6">
    <source>
        <dbReference type="ARBA" id="ARBA00022822"/>
    </source>
</evidence>
<evidence type="ECO:0000256" key="8">
    <source>
        <dbReference type="ARBA" id="ARBA00023239"/>
    </source>
</evidence>
<evidence type="ECO:0000256" key="2">
    <source>
        <dbReference type="ARBA" id="ARBA00004696"/>
    </source>
</evidence>
<dbReference type="EC" id="4.1.1.48" evidence="3"/>
<dbReference type="PANTHER" id="PTHR22854:SF2">
    <property type="entry name" value="INDOLE-3-GLYCEROL-PHOSPHATE SYNTHASE"/>
    <property type="match status" value="1"/>
</dbReference>
<reference evidence="10 11" key="1">
    <citation type="submission" date="2022-01" db="EMBL/GenBank/DDBJ databases">
        <title>Labilibaculum sp. nov, a marine bacterium isolated from Antarctica.</title>
        <authorList>
            <person name="Dai W."/>
        </authorList>
    </citation>
    <scope>NUCLEOTIDE SEQUENCE [LARGE SCALE GENOMIC DNA]</scope>
    <source>
        <strain evidence="10 11">DW002</strain>
    </source>
</reference>
<keyword evidence="6" id="KW-0822">Tryptophan biosynthesis</keyword>
<evidence type="ECO:0000313" key="11">
    <source>
        <dbReference type="Proteomes" id="UP001528920"/>
    </source>
</evidence>
<evidence type="ECO:0000259" key="9">
    <source>
        <dbReference type="Pfam" id="PF00218"/>
    </source>
</evidence>
<dbReference type="Pfam" id="PF00218">
    <property type="entry name" value="IGPS"/>
    <property type="match status" value="1"/>
</dbReference>
<sequence>MSAKQNILDKIVQQKLAEVAVQKEQTPIFQLMECENFKRKCYSAKESISKQGASGVIAEFKRQSPSKGVINGTAKPADVVKDYEEAGASMVSVLTDEKFFGAKASDFASARETLNIPLLRKEFIVDSYQIYQSKAMGADVILLIAAILTPQRCKDFAFIAKDLGMEVLLELHDDAELKHVNKFVDLVGINNRNLKDFSVDTERSIRLAKRLPEDMIRVAESGLDSPEVVKDMRENGFQAFLMGEHFMKMDSPGDTCKSFIKEIVAAI</sequence>
<keyword evidence="5" id="KW-0210">Decarboxylase</keyword>
<evidence type="ECO:0000256" key="4">
    <source>
        <dbReference type="ARBA" id="ARBA00022605"/>
    </source>
</evidence>
<comment type="pathway">
    <text evidence="2">Amino-acid biosynthesis; L-tryptophan biosynthesis; L-tryptophan from chorismate: step 4/5.</text>
</comment>
<evidence type="ECO:0000313" key="10">
    <source>
        <dbReference type="EMBL" id="MDE5420028.1"/>
    </source>
</evidence>
<dbReference type="InterPro" id="IPR011060">
    <property type="entry name" value="RibuloseP-bd_barrel"/>
</dbReference>
<feature type="domain" description="Indole-3-glycerol phosphate synthase" evidence="9">
    <location>
        <begin position="8"/>
        <end position="253"/>
    </location>
</feature>
<keyword evidence="4" id="KW-0028">Amino-acid biosynthesis</keyword>
<dbReference type="GO" id="GO:0004425">
    <property type="term" value="F:indole-3-glycerol-phosphate synthase activity"/>
    <property type="evidence" value="ECO:0007669"/>
    <property type="project" value="UniProtKB-EC"/>
</dbReference>
<evidence type="ECO:0000256" key="7">
    <source>
        <dbReference type="ARBA" id="ARBA00023141"/>
    </source>
</evidence>
<keyword evidence="8 10" id="KW-0456">Lyase</keyword>
<comment type="caution">
    <text evidence="10">The sequence shown here is derived from an EMBL/GenBank/DDBJ whole genome shotgun (WGS) entry which is preliminary data.</text>
</comment>
<dbReference type="EMBL" id="JAKJSC010000007">
    <property type="protein sequence ID" value="MDE5420028.1"/>
    <property type="molecule type" value="Genomic_DNA"/>
</dbReference>
<comment type="catalytic activity">
    <reaction evidence="1">
        <text>1-(2-carboxyphenylamino)-1-deoxy-D-ribulose 5-phosphate + H(+) = (1S,2R)-1-C-(indol-3-yl)glycerol 3-phosphate + CO2 + H2O</text>
        <dbReference type="Rhea" id="RHEA:23476"/>
        <dbReference type="ChEBI" id="CHEBI:15377"/>
        <dbReference type="ChEBI" id="CHEBI:15378"/>
        <dbReference type="ChEBI" id="CHEBI:16526"/>
        <dbReference type="ChEBI" id="CHEBI:58613"/>
        <dbReference type="ChEBI" id="CHEBI:58866"/>
        <dbReference type="EC" id="4.1.1.48"/>
    </reaction>
</comment>
<dbReference type="PANTHER" id="PTHR22854">
    <property type="entry name" value="TRYPTOPHAN BIOSYNTHESIS PROTEIN"/>
    <property type="match status" value="1"/>
</dbReference>
<gene>
    <name evidence="10" type="primary">trpC</name>
    <name evidence="10" type="ORF">L3049_18720</name>
</gene>
<proteinExistence type="predicted"/>